<dbReference type="SMART" id="SM00322">
    <property type="entry name" value="KH"/>
    <property type="match status" value="1"/>
</dbReference>
<dbReference type="PRINTS" id="PR00625">
    <property type="entry name" value="JDOMAIN"/>
</dbReference>
<dbReference type="CDD" id="cd06257">
    <property type="entry name" value="DnaJ"/>
    <property type="match status" value="1"/>
</dbReference>
<dbReference type="Proteomes" id="UP001314263">
    <property type="component" value="Unassembled WGS sequence"/>
</dbReference>
<feature type="region of interest" description="Disordered" evidence="2">
    <location>
        <begin position="273"/>
        <end position="293"/>
    </location>
</feature>
<reference evidence="4 5" key="1">
    <citation type="submission" date="2023-10" db="EMBL/GenBank/DDBJ databases">
        <authorList>
            <person name="Maclean D."/>
            <person name="Macfadyen A."/>
        </authorList>
    </citation>
    <scope>NUCLEOTIDE SEQUENCE [LARGE SCALE GENOMIC DNA]</scope>
</reference>
<evidence type="ECO:0000256" key="2">
    <source>
        <dbReference type="SAM" id="MobiDB-lite"/>
    </source>
</evidence>
<dbReference type="PROSITE" id="PS50076">
    <property type="entry name" value="DNAJ_2"/>
    <property type="match status" value="1"/>
</dbReference>
<sequence>MGRSRSRSRDRRRGRSSSRERRRARSKSRQSHRRKDKHTPRERSRDDKHRQREEAANGEKRYMETSAPTHDTEEARKKARLEKLAAWKRQQEGQHEPAFQSPAFDDPMDDAPASHQDGAKVWTPWEDPDAAYAAQAASAIPVVPQEILAKKAKAAAKLYQEKAAELAAKDAEDPLDAFMAQEILPEVKQKEQEETARKEEERKKLAQQLADGKKLPKLTDILESDDEPEPDVVLEVPLKKVKLVIGPGGERIKLIERKSKARLQILKEEEELNKAFGSGPTVPKHKLPSKGDTEPQLTKIMIFGNANQCEVAQRMIQEAIDNKEQKQKQREKEYEKKRDAKARDRQMYYMRHTRDYETLELPVGASRAEVKAAYRKLAKVWHPDKHPDNQEEAKERFQQISKAYESLMSTEEDARIEALAHK</sequence>
<feature type="compositionally biased region" description="Basic and acidic residues" evidence="2">
    <location>
        <begin position="70"/>
        <end position="95"/>
    </location>
</feature>
<feature type="domain" description="J" evidence="3">
    <location>
        <begin position="354"/>
        <end position="420"/>
    </location>
</feature>
<dbReference type="Pfam" id="PF00226">
    <property type="entry name" value="DnaJ"/>
    <property type="match status" value="1"/>
</dbReference>
<dbReference type="Gene3D" id="1.10.287.110">
    <property type="entry name" value="DnaJ domain"/>
    <property type="match status" value="1"/>
</dbReference>
<dbReference type="PANTHER" id="PTHR24074">
    <property type="entry name" value="CO-CHAPERONE PROTEIN DJLA"/>
    <property type="match status" value="1"/>
</dbReference>
<comment type="caution">
    <text evidence="4">The sequence shown here is derived from an EMBL/GenBank/DDBJ whole genome shotgun (WGS) entry which is preliminary data.</text>
</comment>
<feature type="region of interest" description="Disordered" evidence="2">
    <location>
        <begin position="320"/>
        <end position="345"/>
    </location>
</feature>
<name>A0AAV1I1L3_9CHLO</name>
<dbReference type="InterPro" id="IPR004087">
    <property type="entry name" value="KH_dom"/>
</dbReference>
<dbReference type="AlphaFoldDB" id="A0AAV1I1L3"/>
<keyword evidence="5" id="KW-1185">Reference proteome</keyword>
<dbReference type="SUPFAM" id="SSF46565">
    <property type="entry name" value="Chaperone J-domain"/>
    <property type="match status" value="1"/>
</dbReference>
<dbReference type="GO" id="GO:0003723">
    <property type="term" value="F:RNA binding"/>
    <property type="evidence" value="ECO:0007669"/>
    <property type="project" value="UniProtKB-UniRule"/>
</dbReference>
<dbReference type="InterPro" id="IPR036612">
    <property type="entry name" value="KH_dom_type_1_sf"/>
</dbReference>
<feature type="compositionally biased region" description="Low complexity" evidence="2">
    <location>
        <begin position="102"/>
        <end position="113"/>
    </location>
</feature>
<dbReference type="Pfam" id="PF00013">
    <property type="entry name" value="KH_1"/>
    <property type="match status" value="1"/>
</dbReference>
<feature type="region of interest" description="Disordered" evidence="2">
    <location>
        <begin position="1"/>
        <end position="123"/>
    </location>
</feature>
<feature type="compositionally biased region" description="Basic residues" evidence="2">
    <location>
        <begin position="1"/>
        <end position="38"/>
    </location>
</feature>
<dbReference type="PROSITE" id="PS50084">
    <property type="entry name" value="KH_TYPE_1"/>
    <property type="match status" value="1"/>
</dbReference>
<dbReference type="SMART" id="SM00271">
    <property type="entry name" value="DnaJ"/>
    <property type="match status" value="1"/>
</dbReference>
<evidence type="ECO:0000256" key="1">
    <source>
        <dbReference type="PROSITE-ProRule" id="PRU00117"/>
    </source>
</evidence>
<dbReference type="SUPFAM" id="SSF54791">
    <property type="entry name" value="Eukaryotic type KH-domain (KH-domain type I)"/>
    <property type="match status" value="1"/>
</dbReference>
<accession>A0AAV1I1L3</accession>
<dbReference type="InterPro" id="IPR004088">
    <property type="entry name" value="KH_dom_type_1"/>
</dbReference>
<evidence type="ECO:0000259" key="3">
    <source>
        <dbReference type="PROSITE" id="PS50076"/>
    </source>
</evidence>
<feature type="region of interest" description="Disordered" evidence="2">
    <location>
        <begin position="186"/>
        <end position="211"/>
    </location>
</feature>
<protein>
    <recommendedName>
        <fullName evidence="3">J domain-containing protein</fullName>
    </recommendedName>
</protein>
<gene>
    <name evidence="4" type="ORF">CVIRNUC_002933</name>
</gene>
<dbReference type="InterPro" id="IPR001623">
    <property type="entry name" value="DnaJ_domain"/>
</dbReference>
<organism evidence="4 5">
    <name type="scientific">Coccomyxa viridis</name>
    <dbReference type="NCBI Taxonomy" id="1274662"/>
    <lineage>
        <taxon>Eukaryota</taxon>
        <taxon>Viridiplantae</taxon>
        <taxon>Chlorophyta</taxon>
        <taxon>core chlorophytes</taxon>
        <taxon>Trebouxiophyceae</taxon>
        <taxon>Trebouxiophyceae incertae sedis</taxon>
        <taxon>Coccomyxaceae</taxon>
        <taxon>Coccomyxa</taxon>
    </lineage>
</organism>
<dbReference type="EMBL" id="CAUYUE010000004">
    <property type="protein sequence ID" value="CAK0762201.1"/>
    <property type="molecule type" value="Genomic_DNA"/>
</dbReference>
<proteinExistence type="predicted"/>
<feature type="compositionally biased region" description="Basic and acidic residues" evidence="2">
    <location>
        <begin position="39"/>
        <end position="63"/>
    </location>
</feature>
<evidence type="ECO:0000313" key="5">
    <source>
        <dbReference type="Proteomes" id="UP001314263"/>
    </source>
</evidence>
<dbReference type="CDD" id="cd00105">
    <property type="entry name" value="KH-I"/>
    <property type="match status" value="1"/>
</dbReference>
<evidence type="ECO:0000313" key="4">
    <source>
        <dbReference type="EMBL" id="CAK0762201.1"/>
    </source>
</evidence>
<feature type="compositionally biased region" description="Basic and acidic residues" evidence="2">
    <location>
        <begin position="186"/>
        <end position="204"/>
    </location>
</feature>
<dbReference type="Gene3D" id="3.30.1370.10">
    <property type="entry name" value="K Homology domain, type 1"/>
    <property type="match status" value="1"/>
</dbReference>
<dbReference type="InterPro" id="IPR036869">
    <property type="entry name" value="J_dom_sf"/>
</dbReference>
<dbReference type="InterPro" id="IPR050817">
    <property type="entry name" value="DjlA_DnaK_co-chaperone"/>
</dbReference>
<keyword evidence="1" id="KW-0694">RNA-binding</keyword>